<organism evidence="1 2">
    <name type="scientific">Stephania yunnanensis</name>
    <dbReference type="NCBI Taxonomy" id="152371"/>
    <lineage>
        <taxon>Eukaryota</taxon>
        <taxon>Viridiplantae</taxon>
        <taxon>Streptophyta</taxon>
        <taxon>Embryophyta</taxon>
        <taxon>Tracheophyta</taxon>
        <taxon>Spermatophyta</taxon>
        <taxon>Magnoliopsida</taxon>
        <taxon>Ranunculales</taxon>
        <taxon>Menispermaceae</taxon>
        <taxon>Menispermoideae</taxon>
        <taxon>Cissampelideae</taxon>
        <taxon>Stephania</taxon>
    </lineage>
</organism>
<proteinExistence type="predicted"/>
<name>A0AAP0LF70_9MAGN</name>
<protein>
    <submittedName>
        <fullName evidence="1">Uncharacterized protein</fullName>
    </submittedName>
</protein>
<evidence type="ECO:0000313" key="2">
    <source>
        <dbReference type="Proteomes" id="UP001420932"/>
    </source>
</evidence>
<dbReference type="AlphaFoldDB" id="A0AAP0LF70"/>
<keyword evidence="2" id="KW-1185">Reference proteome</keyword>
<comment type="caution">
    <text evidence="1">The sequence shown here is derived from an EMBL/GenBank/DDBJ whole genome shotgun (WGS) entry which is preliminary data.</text>
</comment>
<reference evidence="1 2" key="1">
    <citation type="submission" date="2024-01" db="EMBL/GenBank/DDBJ databases">
        <title>Genome assemblies of Stephania.</title>
        <authorList>
            <person name="Yang L."/>
        </authorList>
    </citation>
    <scope>NUCLEOTIDE SEQUENCE [LARGE SCALE GENOMIC DNA]</scope>
    <source>
        <strain evidence="1">YNDBR</strain>
        <tissue evidence="1">Leaf</tissue>
    </source>
</reference>
<gene>
    <name evidence="1" type="ORF">Syun_001267</name>
</gene>
<sequence length="130" mass="13728">MSVRGPSESYSCLDWSGCLARNRGHNLESQYLVGMRCALSGAPLISLIRHILGTAMPHPMIESAWRFRDSATPTLWHPHSVFVASTRRLTTPAADDGFGVAIGGGFTAATGTVGAPPTFNATEKGKGVVS</sequence>
<accession>A0AAP0LF70</accession>
<dbReference type="EMBL" id="JBBNAF010000001">
    <property type="protein sequence ID" value="KAK9169127.1"/>
    <property type="molecule type" value="Genomic_DNA"/>
</dbReference>
<evidence type="ECO:0000313" key="1">
    <source>
        <dbReference type="EMBL" id="KAK9169127.1"/>
    </source>
</evidence>
<dbReference type="Proteomes" id="UP001420932">
    <property type="component" value="Unassembled WGS sequence"/>
</dbReference>